<dbReference type="KEGG" id="spha:D3Y57_05180"/>
<dbReference type="EMBL" id="CP032828">
    <property type="protein sequence ID" value="AYJ85388.1"/>
    <property type="molecule type" value="Genomic_DNA"/>
</dbReference>
<organism evidence="1 2">
    <name type="scientific">Sphingomonas paeninsulae</name>
    <dbReference type="NCBI Taxonomy" id="2319844"/>
    <lineage>
        <taxon>Bacteria</taxon>
        <taxon>Pseudomonadati</taxon>
        <taxon>Pseudomonadota</taxon>
        <taxon>Alphaproteobacteria</taxon>
        <taxon>Sphingomonadales</taxon>
        <taxon>Sphingomonadaceae</taxon>
        <taxon>Sphingomonas</taxon>
    </lineage>
</organism>
<protein>
    <submittedName>
        <fullName evidence="1">Uncharacterized protein</fullName>
    </submittedName>
</protein>
<dbReference type="AlphaFoldDB" id="A0A494TIX8"/>
<geneLocation type="plasmid" evidence="1">
    <name>unnamed1</name>
</geneLocation>
<keyword evidence="2" id="KW-1185">Reference proteome</keyword>
<reference evidence="1 2" key="1">
    <citation type="submission" date="2018-09" db="EMBL/GenBank/DDBJ databases">
        <title>Sphingomonas peninsula sp. nov., isolated from fildes peninsula, Antarctic soil.</title>
        <authorList>
            <person name="Yingchao G."/>
        </authorList>
    </citation>
    <scope>NUCLEOTIDE SEQUENCE [LARGE SCALE GENOMIC DNA]</scope>
    <source>
        <strain evidence="1 2">YZ-8</strain>
        <plasmid evidence="1 2">unnamed1</plasmid>
    </source>
</reference>
<accession>A0A494TIX8</accession>
<dbReference type="Proteomes" id="UP000276254">
    <property type="component" value="Plasmid unnamed1"/>
</dbReference>
<proteinExistence type="predicted"/>
<sequence>MAEQCGIALQQTCSNHVLQIPCQRPPRSFFGGAQFGGFAAVGLFQRKDQLISGRFLEREIDISLAERAGSVPQIAGLCISRLDPL</sequence>
<name>A0A494TIX8_SPHPE</name>
<evidence type="ECO:0000313" key="1">
    <source>
        <dbReference type="EMBL" id="AYJ85388.1"/>
    </source>
</evidence>
<evidence type="ECO:0000313" key="2">
    <source>
        <dbReference type="Proteomes" id="UP000276254"/>
    </source>
</evidence>
<gene>
    <name evidence="1" type="ORF">D3Y57_05180</name>
</gene>
<keyword evidence="1" id="KW-0614">Plasmid</keyword>